<proteinExistence type="predicted"/>
<accession>A0A9P4P1J2</accession>
<feature type="domain" description="NAD-dependent epimerase/dehydratase" evidence="1">
    <location>
        <begin position="14"/>
        <end position="242"/>
    </location>
</feature>
<reference evidence="2" key="1">
    <citation type="journal article" date="2020" name="Stud. Mycol.">
        <title>101 Dothideomycetes genomes: a test case for predicting lifestyles and emergence of pathogens.</title>
        <authorList>
            <person name="Haridas S."/>
            <person name="Albert R."/>
            <person name="Binder M."/>
            <person name="Bloem J."/>
            <person name="Labutti K."/>
            <person name="Salamov A."/>
            <person name="Andreopoulos B."/>
            <person name="Baker S."/>
            <person name="Barry K."/>
            <person name="Bills G."/>
            <person name="Bluhm B."/>
            <person name="Cannon C."/>
            <person name="Castanera R."/>
            <person name="Culley D."/>
            <person name="Daum C."/>
            <person name="Ezra D."/>
            <person name="Gonzalez J."/>
            <person name="Henrissat B."/>
            <person name="Kuo A."/>
            <person name="Liang C."/>
            <person name="Lipzen A."/>
            <person name="Lutzoni F."/>
            <person name="Magnuson J."/>
            <person name="Mondo S."/>
            <person name="Nolan M."/>
            <person name="Ohm R."/>
            <person name="Pangilinan J."/>
            <person name="Park H.-J."/>
            <person name="Ramirez L."/>
            <person name="Alfaro M."/>
            <person name="Sun H."/>
            <person name="Tritt A."/>
            <person name="Yoshinaga Y."/>
            <person name="Zwiers L.-H."/>
            <person name="Turgeon B."/>
            <person name="Goodwin S."/>
            <person name="Spatafora J."/>
            <person name="Crous P."/>
            <person name="Grigoriev I."/>
        </authorList>
    </citation>
    <scope>NUCLEOTIDE SEQUENCE</scope>
    <source>
        <strain evidence="2">CBS 130266</strain>
    </source>
</reference>
<dbReference type="Proteomes" id="UP000800235">
    <property type="component" value="Unassembled WGS sequence"/>
</dbReference>
<dbReference type="InterPro" id="IPR036291">
    <property type="entry name" value="NAD(P)-bd_dom_sf"/>
</dbReference>
<dbReference type="Gene3D" id="3.40.50.720">
    <property type="entry name" value="NAD(P)-binding Rossmann-like Domain"/>
    <property type="match status" value="1"/>
</dbReference>
<gene>
    <name evidence="2" type="ORF">EJ08DRAFT_729033</name>
</gene>
<evidence type="ECO:0000313" key="2">
    <source>
        <dbReference type="EMBL" id="KAF2436525.1"/>
    </source>
</evidence>
<name>A0A9P4P1J2_9PEZI</name>
<comment type="caution">
    <text evidence="2">The sequence shown here is derived from an EMBL/GenBank/DDBJ whole genome shotgun (WGS) entry which is preliminary data.</text>
</comment>
<sequence>MSENGVGEESKPAVLIIGGLGYTGRFLALHIHKNQLASEVRLVDKLLPELAWLAPEFAEACSRDKFMQADASKEQNLPRIFNRTTGKEFDYVFNCGGETRYSQDDEVYKARSHALSMNLGAECAKRKIRCFLELSTGMVYKPKEKPRKETDELKPWSKLAKWKLQAETDLSKIDGLNLCFMRLAHVYGPYTTQYLATALCLARVYQREEDTMKWLWDRDLRTNTVHVEDVARGMWTMAEWYVRTSAEAPKKTTSVFNLVDQGNTSQGVLADILSKIFSVPMSFEGRLISKVAALRLDALVDDLNDDTLDPWAEMQEDAGVKEPTPLNPFMEKELLKDHDLSLDGSAFVKETGFQYKHPTLTKEEVESVIESYKRMNWWP</sequence>
<dbReference type="PANTHER" id="PTHR43245:SF11">
    <property type="entry name" value="LD23561P"/>
    <property type="match status" value="1"/>
</dbReference>
<organism evidence="2 3">
    <name type="scientific">Tothia fuscella</name>
    <dbReference type="NCBI Taxonomy" id="1048955"/>
    <lineage>
        <taxon>Eukaryota</taxon>
        <taxon>Fungi</taxon>
        <taxon>Dikarya</taxon>
        <taxon>Ascomycota</taxon>
        <taxon>Pezizomycotina</taxon>
        <taxon>Dothideomycetes</taxon>
        <taxon>Pleosporomycetidae</taxon>
        <taxon>Venturiales</taxon>
        <taxon>Cylindrosympodiaceae</taxon>
        <taxon>Tothia</taxon>
    </lineage>
</organism>
<dbReference type="InterPro" id="IPR001509">
    <property type="entry name" value="Epimerase_deHydtase"/>
</dbReference>
<dbReference type="InterPro" id="IPR050177">
    <property type="entry name" value="Lipid_A_modif_metabolic_enz"/>
</dbReference>
<dbReference type="OrthoDB" id="16464at2759"/>
<evidence type="ECO:0000259" key="1">
    <source>
        <dbReference type="Pfam" id="PF01370"/>
    </source>
</evidence>
<dbReference type="Pfam" id="PF01370">
    <property type="entry name" value="Epimerase"/>
    <property type="match status" value="1"/>
</dbReference>
<protein>
    <submittedName>
        <fullName evidence="2">NAD dependent epimerase/dehydratase family protein</fullName>
    </submittedName>
</protein>
<dbReference type="EMBL" id="MU007010">
    <property type="protein sequence ID" value="KAF2436525.1"/>
    <property type="molecule type" value="Genomic_DNA"/>
</dbReference>
<dbReference type="PANTHER" id="PTHR43245">
    <property type="entry name" value="BIFUNCTIONAL POLYMYXIN RESISTANCE PROTEIN ARNA"/>
    <property type="match status" value="1"/>
</dbReference>
<evidence type="ECO:0000313" key="3">
    <source>
        <dbReference type="Proteomes" id="UP000800235"/>
    </source>
</evidence>
<dbReference type="SUPFAM" id="SSF51735">
    <property type="entry name" value="NAD(P)-binding Rossmann-fold domains"/>
    <property type="match status" value="1"/>
</dbReference>
<keyword evidence="3" id="KW-1185">Reference proteome</keyword>
<dbReference type="AlphaFoldDB" id="A0A9P4P1J2"/>